<keyword evidence="2" id="KW-1185">Reference proteome</keyword>
<organism evidence="1 2">
    <name type="scientific">Pedobacter cryoconitis</name>
    <dbReference type="NCBI Taxonomy" id="188932"/>
    <lineage>
        <taxon>Bacteria</taxon>
        <taxon>Pseudomonadati</taxon>
        <taxon>Bacteroidota</taxon>
        <taxon>Sphingobacteriia</taxon>
        <taxon>Sphingobacteriales</taxon>
        <taxon>Sphingobacteriaceae</taxon>
        <taxon>Pedobacter</taxon>
    </lineage>
</organism>
<reference evidence="1 2" key="1">
    <citation type="submission" date="2016-03" db="EMBL/GenBank/DDBJ databases">
        <title>Complete genome sequence of Pedobacter cryoconitis PAMC 27485.</title>
        <authorList>
            <person name="Lee J."/>
            <person name="Kim O.-S."/>
        </authorList>
    </citation>
    <scope>NUCLEOTIDE SEQUENCE [LARGE SCALE GENOMIC DNA]</scope>
    <source>
        <strain evidence="1 2">PAMC 27485</strain>
    </source>
</reference>
<accession>A0A127V968</accession>
<protein>
    <submittedName>
        <fullName evidence="1">Uncharacterized protein</fullName>
    </submittedName>
</protein>
<proteinExistence type="predicted"/>
<gene>
    <name evidence="1" type="ORF">AY601_1009</name>
</gene>
<dbReference type="Proteomes" id="UP000071561">
    <property type="component" value="Chromosome"/>
</dbReference>
<dbReference type="EMBL" id="CP014504">
    <property type="protein sequence ID" value="AMP97942.1"/>
    <property type="molecule type" value="Genomic_DNA"/>
</dbReference>
<dbReference type="KEGG" id="pcm:AY601_1009"/>
<name>A0A127V968_9SPHI</name>
<evidence type="ECO:0000313" key="1">
    <source>
        <dbReference type="EMBL" id="AMP97942.1"/>
    </source>
</evidence>
<evidence type="ECO:0000313" key="2">
    <source>
        <dbReference type="Proteomes" id="UP000071561"/>
    </source>
</evidence>
<dbReference type="AlphaFoldDB" id="A0A127V968"/>
<sequence>MGIKGRKIQIDKNEMILITADKKKEALQLNISAINVAIGIPKTVANVSPPNTTLTALGDCSEGTDPAATARAMDQKTGCKIAGSARAKSKNENEGVTAESILEIEKNGHYQ</sequence>